<protein>
    <submittedName>
        <fullName evidence="2">Chromosome partitioning protein</fullName>
    </submittedName>
</protein>
<keyword evidence="3" id="KW-1185">Reference proteome</keyword>
<dbReference type="Gene3D" id="3.40.50.300">
    <property type="entry name" value="P-loop containing nucleotide triphosphate hydrolases"/>
    <property type="match status" value="1"/>
</dbReference>
<comment type="caution">
    <text evidence="2">The sequence shown here is derived from an EMBL/GenBank/DDBJ whole genome shotgun (WGS) entry which is preliminary data.</text>
</comment>
<evidence type="ECO:0000313" key="2">
    <source>
        <dbReference type="EMBL" id="PZX14317.1"/>
    </source>
</evidence>
<name>A0A2W7N7Z5_9RHOB</name>
<feature type="domain" description="CobQ/CobB/MinD/ParA nucleotide binding" evidence="1">
    <location>
        <begin position="4"/>
        <end position="178"/>
    </location>
</feature>
<organism evidence="2 3">
    <name type="scientific">Palleronia aestuarii</name>
    <dbReference type="NCBI Taxonomy" id="568105"/>
    <lineage>
        <taxon>Bacteria</taxon>
        <taxon>Pseudomonadati</taxon>
        <taxon>Pseudomonadota</taxon>
        <taxon>Alphaproteobacteria</taxon>
        <taxon>Rhodobacterales</taxon>
        <taxon>Roseobacteraceae</taxon>
        <taxon>Palleronia</taxon>
    </lineage>
</organism>
<gene>
    <name evidence="2" type="ORF">LX81_02900</name>
</gene>
<proteinExistence type="predicted"/>
<dbReference type="InterPro" id="IPR027417">
    <property type="entry name" value="P-loop_NTPase"/>
</dbReference>
<dbReference type="PANTHER" id="PTHR13696">
    <property type="entry name" value="P-LOOP CONTAINING NUCLEOSIDE TRIPHOSPHATE HYDROLASE"/>
    <property type="match status" value="1"/>
</dbReference>
<dbReference type="AlphaFoldDB" id="A0A2W7N7Z5"/>
<dbReference type="InterPro" id="IPR002586">
    <property type="entry name" value="CobQ/CobB/MinD/ParA_Nub-bd_dom"/>
</dbReference>
<dbReference type="CDD" id="cd02042">
    <property type="entry name" value="ParAB_family"/>
    <property type="match status" value="1"/>
</dbReference>
<dbReference type="OrthoDB" id="9804460at2"/>
<dbReference type="InterPro" id="IPR050678">
    <property type="entry name" value="DNA_Partitioning_ATPase"/>
</dbReference>
<dbReference type="EMBL" id="QKZL01000014">
    <property type="protein sequence ID" value="PZX14317.1"/>
    <property type="molecule type" value="Genomic_DNA"/>
</dbReference>
<dbReference type="RefSeq" id="WP_111538003.1">
    <property type="nucleotide sequence ID" value="NZ_QKZL01000014.1"/>
</dbReference>
<reference evidence="2 3" key="1">
    <citation type="submission" date="2018-06" db="EMBL/GenBank/DDBJ databases">
        <title>Genomic Encyclopedia of Archaeal and Bacterial Type Strains, Phase II (KMG-II): from individual species to whole genera.</title>
        <authorList>
            <person name="Goeker M."/>
        </authorList>
    </citation>
    <scope>NUCLEOTIDE SEQUENCE [LARGE SCALE GENOMIC DNA]</scope>
    <source>
        <strain evidence="2 3">DSM 22009</strain>
    </source>
</reference>
<dbReference type="PANTHER" id="PTHR13696:SF96">
    <property type="entry name" value="COBQ_COBB_MIND_PARA NUCLEOTIDE BINDING DOMAIN-CONTAINING PROTEIN"/>
    <property type="match status" value="1"/>
</dbReference>
<evidence type="ECO:0000313" key="3">
    <source>
        <dbReference type="Proteomes" id="UP000248916"/>
    </source>
</evidence>
<dbReference type="Pfam" id="PF01656">
    <property type="entry name" value="CbiA"/>
    <property type="match status" value="1"/>
</dbReference>
<dbReference type="Proteomes" id="UP000248916">
    <property type="component" value="Unassembled WGS sequence"/>
</dbReference>
<accession>A0A2W7N7Z5</accession>
<sequence>MKTVAIISQKGGAGKTTLALHLATSSALAGRNTAIIDLDPQASAANWSDRREAELPVVLSAHASRLSQEIRRVKDMEGDLLIIDTAPHSDSAALEAAKAADLILVPCRPAILDIEAISNTLDLVKTTGKPIFVVLNAVAPQGNEATEAADAISGLDVGVCPISLKQRVAFSRALISGQSAEEYEPDGKAAQEAAHLHAFMCEHLNMRTRELERGAA</sequence>
<dbReference type="SUPFAM" id="SSF52540">
    <property type="entry name" value="P-loop containing nucleoside triphosphate hydrolases"/>
    <property type="match status" value="1"/>
</dbReference>
<dbReference type="PIRSF" id="PIRSF009320">
    <property type="entry name" value="Nuc_binding_HP_1000"/>
    <property type="match status" value="1"/>
</dbReference>
<evidence type="ECO:0000259" key="1">
    <source>
        <dbReference type="Pfam" id="PF01656"/>
    </source>
</evidence>